<name>A0A074WV69_9PEZI</name>
<dbReference type="EMBL" id="KL584703">
    <property type="protein sequence ID" value="KEQ77068.1"/>
    <property type="molecule type" value="Genomic_DNA"/>
</dbReference>
<proteinExistence type="predicted"/>
<organism evidence="2 3">
    <name type="scientific">Aureobasidium namibiae CBS 147.97</name>
    <dbReference type="NCBI Taxonomy" id="1043004"/>
    <lineage>
        <taxon>Eukaryota</taxon>
        <taxon>Fungi</taxon>
        <taxon>Dikarya</taxon>
        <taxon>Ascomycota</taxon>
        <taxon>Pezizomycotina</taxon>
        <taxon>Dothideomycetes</taxon>
        <taxon>Dothideomycetidae</taxon>
        <taxon>Dothideales</taxon>
        <taxon>Saccotheciaceae</taxon>
        <taxon>Aureobasidium</taxon>
    </lineage>
</organism>
<dbReference type="HOGENOM" id="CLU_042319_1_1_1"/>
<reference evidence="2 3" key="1">
    <citation type="journal article" date="2014" name="BMC Genomics">
        <title>Genome sequencing of four Aureobasidium pullulans varieties: biotechnological potential, stress tolerance, and description of new species.</title>
        <authorList>
            <person name="Gostin Ar C."/>
            <person name="Ohm R.A."/>
            <person name="Kogej T."/>
            <person name="Sonjak S."/>
            <person name="Turk M."/>
            <person name="Zajc J."/>
            <person name="Zalar P."/>
            <person name="Grube M."/>
            <person name="Sun H."/>
            <person name="Han J."/>
            <person name="Sharma A."/>
            <person name="Chiniquy J."/>
            <person name="Ngan C.Y."/>
            <person name="Lipzen A."/>
            <person name="Barry K."/>
            <person name="Grigoriev I.V."/>
            <person name="Gunde-Cimerman N."/>
        </authorList>
    </citation>
    <scope>NUCLEOTIDE SEQUENCE [LARGE SCALE GENOMIC DNA]</scope>
    <source>
        <strain evidence="2 3">CBS 147.97</strain>
    </source>
</reference>
<gene>
    <name evidence="2" type="ORF">M436DRAFT_14156</name>
</gene>
<evidence type="ECO:0000313" key="3">
    <source>
        <dbReference type="Proteomes" id="UP000027730"/>
    </source>
</evidence>
<accession>A0A074WV69</accession>
<dbReference type="GeneID" id="25407807"/>
<dbReference type="InterPro" id="IPR056146">
    <property type="entry name" value="DUF7729"/>
</dbReference>
<dbReference type="STRING" id="1043004.A0A074WV69"/>
<keyword evidence="3" id="KW-1185">Reference proteome</keyword>
<dbReference type="AlphaFoldDB" id="A0A074WV69"/>
<dbReference type="OrthoDB" id="2564812at2759"/>
<dbReference type="Pfam" id="PF24855">
    <property type="entry name" value="DUF7729"/>
    <property type="match status" value="1"/>
</dbReference>
<dbReference type="Proteomes" id="UP000027730">
    <property type="component" value="Unassembled WGS sequence"/>
</dbReference>
<evidence type="ECO:0000259" key="1">
    <source>
        <dbReference type="Pfam" id="PF24855"/>
    </source>
</evidence>
<feature type="non-terminal residue" evidence="2">
    <location>
        <position position="202"/>
    </location>
</feature>
<dbReference type="PANTHER" id="PTHR39460:SF1">
    <property type="entry name" value="C6 TRANSCRIPTION FACTOR"/>
    <property type="match status" value="1"/>
</dbReference>
<protein>
    <recommendedName>
        <fullName evidence="1">DUF7729 domain-containing protein</fullName>
    </recommendedName>
</protein>
<sequence length="202" mass="21515">LPRAFDAGYGNNFTTSSCPAFFKDFLSDDTFNECVPLSLLLQTSTSFFTVQRSPVKLAQTLGASCGVNFDTCSTLMASLARQIQSPNNCAADLQNQNPMVVQAYTGFVAYQSLYHAGCLLNDDTGSYCFSDAVTNATSPTDSYVYYLPLGVSLPGTTSPSCSSCLQNTMSVFASAATNRSQPISKLYTTAAAMIDLTCGGQF</sequence>
<feature type="non-terminal residue" evidence="2">
    <location>
        <position position="1"/>
    </location>
</feature>
<evidence type="ECO:0000313" key="2">
    <source>
        <dbReference type="EMBL" id="KEQ77068.1"/>
    </source>
</evidence>
<dbReference type="PANTHER" id="PTHR39460">
    <property type="entry name" value="EXPRESSED PROTEIN"/>
    <property type="match status" value="1"/>
</dbReference>
<feature type="domain" description="DUF7729" evidence="1">
    <location>
        <begin position="1"/>
        <end position="202"/>
    </location>
</feature>
<dbReference type="RefSeq" id="XP_013430560.1">
    <property type="nucleotide sequence ID" value="XM_013575106.1"/>
</dbReference>